<gene>
    <name evidence="1" type="ORF">KR093_010048</name>
</gene>
<protein>
    <recommendedName>
        <fullName evidence="3">Natterin-3</fullName>
    </recommendedName>
</protein>
<keyword evidence="2" id="KW-1185">Reference proteome</keyword>
<dbReference type="PANTHER" id="PTHR31649:SF10">
    <property type="entry name" value="IP19903P-RELATED"/>
    <property type="match status" value="1"/>
</dbReference>
<feature type="non-terminal residue" evidence="1">
    <location>
        <position position="1"/>
    </location>
</feature>
<evidence type="ECO:0008006" key="3">
    <source>
        <dbReference type="Google" id="ProtNLM"/>
    </source>
</evidence>
<sequence length="307" mass="33432">SADHTWIARNVYDALPPYAIAAGHDSDNDPIYVGRAYHNGDMLPAKVIPNKQQAYVAWGGEEINKHDFEILTGHHYCWIPASNGEVPPHALQVGQTSDGEPLFVGRGYFSGSLTPGKVHPSHGCLYIPYGGAEHRLEAYEVLVQPETWVNSSGSNIVPGTILAGNDADGDPIYVGRAYHEGDLLPAKVSPDTECFLPYLVTNSSTLLQVIPNKGCAYVPYGGQEHVKYDFELLAGYGYGWVPDSYGNVPGGAVICGRTSEGEPLYIGRGHYQGSFTPGKIHQSHRCLYIPFGGQEVRLDNYEVLVRS</sequence>
<proteinExistence type="predicted"/>
<dbReference type="SMART" id="SM00696">
    <property type="entry name" value="DM9"/>
    <property type="match status" value="4"/>
</dbReference>
<dbReference type="PANTHER" id="PTHR31649">
    <property type="entry name" value="AGAP009604-PA"/>
    <property type="match status" value="1"/>
</dbReference>
<organism evidence="1 2">
    <name type="scientific">Drosophila rubida</name>
    <dbReference type="NCBI Taxonomy" id="30044"/>
    <lineage>
        <taxon>Eukaryota</taxon>
        <taxon>Metazoa</taxon>
        <taxon>Ecdysozoa</taxon>
        <taxon>Arthropoda</taxon>
        <taxon>Hexapoda</taxon>
        <taxon>Insecta</taxon>
        <taxon>Pterygota</taxon>
        <taxon>Neoptera</taxon>
        <taxon>Endopterygota</taxon>
        <taxon>Diptera</taxon>
        <taxon>Brachycera</taxon>
        <taxon>Muscomorpha</taxon>
        <taxon>Ephydroidea</taxon>
        <taxon>Drosophilidae</taxon>
        <taxon>Drosophila</taxon>
    </lineage>
</organism>
<dbReference type="Proteomes" id="UP001200034">
    <property type="component" value="Unassembled WGS sequence"/>
</dbReference>
<dbReference type="EMBL" id="JAJJHW010002585">
    <property type="protein sequence ID" value="KAH8372088.1"/>
    <property type="molecule type" value="Genomic_DNA"/>
</dbReference>
<comment type="caution">
    <text evidence="1">The sequence shown here is derived from an EMBL/GenBank/DDBJ whole genome shotgun (WGS) entry which is preliminary data.</text>
</comment>
<name>A0AAD4K1W8_9MUSC</name>
<dbReference type="Pfam" id="PF11901">
    <property type="entry name" value="DM9"/>
    <property type="match status" value="2"/>
</dbReference>
<dbReference type="InterPro" id="IPR006616">
    <property type="entry name" value="DM9_repeat"/>
</dbReference>
<accession>A0AAD4K1W8</accession>
<evidence type="ECO:0000313" key="1">
    <source>
        <dbReference type="EMBL" id="KAH8372088.1"/>
    </source>
</evidence>
<reference evidence="1" key="1">
    <citation type="journal article" date="2021" name="Mol. Ecol. Resour.">
        <title>Phylogenomic analyses of the genus Drosophila reveals genomic signals of climate adaptation.</title>
        <authorList>
            <person name="Li F."/>
            <person name="Rane R.V."/>
            <person name="Luria V."/>
            <person name="Xiong Z."/>
            <person name="Chen J."/>
            <person name="Li Z."/>
            <person name="Catullo R.A."/>
            <person name="Griffin P.C."/>
            <person name="Schiffer M."/>
            <person name="Pearce S."/>
            <person name="Lee S.F."/>
            <person name="McElroy K."/>
            <person name="Stocker A."/>
            <person name="Shirriffs J."/>
            <person name="Cockerell F."/>
            <person name="Coppin C."/>
            <person name="Sgro C.M."/>
            <person name="Karger A."/>
            <person name="Cain J.W."/>
            <person name="Weber J.A."/>
            <person name="Santpere G."/>
            <person name="Kirschner M.W."/>
            <person name="Hoffmann A.A."/>
            <person name="Oakeshott J.G."/>
            <person name="Zhang G."/>
        </authorList>
    </citation>
    <scope>NUCLEOTIDE SEQUENCE</scope>
    <source>
        <strain evidence="1">BGI-SZ-2011g</strain>
    </source>
</reference>
<dbReference type="AlphaFoldDB" id="A0AAD4K1W8"/>
<evidence type="ECO:0000313" key="2">
    <source>
        <dbReference type="Proteomes" id="UP001200034"/>
    </source>
</evidence>